<dbReference type="Proteomes" id="UP000323865">
    <property type="component" value="Chromosome"/>
</dbReference>
<evidence type="ECO:0000313" key="5">
    <source>
        <dbReference type="EMBL" id="QEU11927.1"/>
    </source>
</evidence>
<organism evidence="5 6">
    <name type="scientific">Dermabacter vaginalis</name>
    <dbReference type="NCBI Taxonomy" id="1630135"/>
    <lineage>
        <taxon>Bacteria</taxon>
        <taxon>Bacillati</taxon>
        <taxon>Actinomycetota</taxon>
        <taxon>Actinomycetes</taxon>
        <taxon>Micrococcales</taxon>
        <taxon>Dermabacteraceae</taxon>
        <taxon>Dermabacter</taxon>
    </lineage>
</organism>
<dbReference type="PANTHER" id="PTHR35369:SF2">
    <property type="entry name" value="BLR3025 PROTEIN"/>
    <property type="match status" value="1"/>
</dbReference>
<dbReference type="PROSITE" id="PS50173">
    <property type="entry name" value="UMUC"/>
    <property type="match status" value="1"/>
</dbReference>
<dbReference type="InterPro" id="IPR043128">
    <property type="entry name" value="Rev_trsase/Diguanyl_cyclase"/>
</dbReference>
<comment type="similarity">
    <text evidence="1">Belongs to the DNA polymerase type-Y family.</text>
</comment>
<gene>
    <name evidence="5" type="ORF">FOB48_06180</name>
</gene>
<name>A0ABX6A3Z3_9MICO</name>
<feature type="domain" description="UmuC" evidence="4">
    <location>
        <begin position="10"/>
        <end position="160"/>
    </location>
</feature>
<protein>
    <submittedName>
        <fullName evidence="5">DNA polymerase Y family protein</fullName>
    </submittedName>
</protein>
<accession>A0ABX6A3Z3</accession>
<dbReference type="EMBL" id="CP044108">
    <property type="protein sequence ID" value="QEU11927.1"/>
    <property type="molecule type" value="Genomic_DNA"/>
</dbReference>
<dbReference type="InterPro" id="IPR050356">
    <property type="entry name" value="SulA_CellDiv_inhibitor"/>
</dbReference>
<keyword evidence="2" id="KW-0227">DNA damage</keyword>
<evidence type="ECO:0000313" key="6">
    <source>
        <dbReference type="Proteomes" id="UP000323865"/>
    </source>
</evidence>
<sequence length="611" mass="65929">MKAQATRTACVFVENWPVLAAVEGYERANKEAPSEIAVMEHHRVAAVSAAAARSGVVLGMKKRAAEALCPRIAIVERDLDAEWRVFESVCSAVDTVASGIELLSPGTLLLHARGPARHAGGEEPLVRALIDAVADDTGWECSVGIADGPLGAILASRSGRIVLPGESARFLAPFPIESLAHAPVGAGKRFRVPGVTEGAGHVSELIGVLRRLGITSLGTLAELPRASVSERFGALGALLHALASGSEIGEGERERPAQPILVERHLDPPLERVDQAAFIARPLAEELEEELRQRGLACMGLRIVARGENGSEIERTWRHEGALSVHDVVDRVRWQCDGWILAAEREASRPGGPRHGAPCAGSIVHIQLIPVHTESAGEYAPGLWGRASTAEKRAARALTRVQSIAGERSVLVPTTKEGRLLHEAIAVRPFRAAPVRERREGPWVGALPRPMPATVFTRQIAAQLMGEGRAVYVSTRGLLTGVPAHLVLMREERSSCEMRSERAADTATAANLHTCARDVAPVRRSRTGASHGDEHREGEECAPLPAALRHFGYERLLPIAHYSAPMLIDQRWWSEGEGSRRGARLQVVLESGEALALLSRERTWEVEAIYD</sequence>
<dbReference type="SUPFAM" id="SSF56672">
    <property type="entry name" value="DNA/RNA polymerases"/>
    <property type="match status" value="1"/>
</dbReference>
<evidence type="ECO:0000259" key="4">
    <source>
        <dbReference type="PROSITE" id="PS50173"/>
    </source>
</evidence>
<evidence type="ECO:0000256" key="2">
    <source>
        <dbReference type="ARBA" id="ARBA00022763"/>
    </source>
</evidence>
<dbReference type="Gene3D" id="3.30.70.270">
    <property type="match status" value="1"/>
</dbReference>
<evidence type="ECO:0000256" key="1">
    <source>
        <dbReference type="ARBA" id="ARBA00010945"/>
    </source>
</evidence>
<evidence type="ECO:0000256" key="3">
    <source>
        <dbReference type="ARBA" id="ARBA00025589"/>
    </source>
</evidence>
<dbReference type="PANTHER" id="PTHR35369">
    <property type="entry name" value="BLR3025 PROTEIN-RELATED"/>
    <property type="match status" value="1"/>
</dbReference>
<dbReference type="Gene3D" id="3.40.1170.60">
    <property type="match status" value="1"/>
</dbReference>
<dbReference type="InterPro" id="IPR043502">
    <property type="entry name" value="DNA/RNA_pol_sf"/>
</dbReference>
<reference evidence="5 6" key="1">
    <citation type="submission" date="2019-09" db="EMBL/GenBank/DDBJ databases">
        <title>FDA dAtabase for Regulatory Grade micrObial Sequences (FDA-ARGOS): Supporting development and validation of Infectious Disease Dx tests.</title>
        <authorList>
            <person name="Sciortino C."/>
            <person name="Tallon L."/>
            <person name="Sadzewicz L."/>
            <person name="Vavikolanu K."/>
            <person name="Mehta A."/>
            <person name="Aluvathingal J."/>
            <person name="Nadendla S."/>
            <person name="Nandy P."/>
            <person name="Geyer C."/>
            <person name="Yan Y."/>
            <person name="Sichtig H."/>
        </authorList>
    </citation>
    <scope>NUCLEOTIDE SEQUENCE [LARGE SCALE GENOMIC DNA]</scope>
    <source>
        <strain evidence="5 6">FDAARGOS_640</strain>
    </source>
</reference>
<dbReference type="RefSeq" id="WP_150333232.1">
    <property type="nucleotide sequence ID" value="NZ_CP044108.1"/>
</dbReference>
<dbReference type="Pfam" id="PF00817">
    <property type="entry name" value="IMS"/>
    <property type="match status" value="1"/>
</dbReference>
<proteinExistence type="inferred from homology"/>
<comment type="function">
    <text evidence="3">Poorly processive, error-prone DNA polymerase involved in untargeted mutagenesis. Copies undamaged DNA at stalled replication forks, which arise in vivo from mismatched or misaligned primer ends. These misaligned primers can be extended by PolIV. Exhibits no 3'-5' exonuclease (proofreading) activity. May be involved in translesional synthesis, in conjunction with the beta clamp from PolIII.</text>
</comment>
<keyword evidence="6" id="KW-1185">Reference proteome</keyword>
<dbReference type="InterPro" id="IPR001126">
    <property type="entry name" value="UmuC"/>
</dbReference>